<reference evidence="1 2" key="1">
    <citation type="submission" date="2006-10" db="EMBL/GenBank/DDBJ databases">
        <title>Complete sequence of chromosome of Pelobacter propionicus DSM 2379.</title>
        <authorList>
            <consortium name="US DOE Joint Genome Institute"/>
            <person name="Copeland A."/>
            <person name="Lucas S."/>
            <person name="Lapidus A."/>
            <person name="Barry K."/>
            <person name="Detter J.C."/>
            <person name="Glavina del Rio T."/>
            <person name="Hammon N."/>
            <person name="Israni S."/>
            <person name="Dalin E."/>
            <person name="Tice H."/>
            <person name="Pitluck S."/>
            <person name="Saunders E."/>
            <person name="Brettin T."/>
            <person name="Bruce D."/>
            <person name="Han C."/>
            <person name="Tapia R."/>
            <person name="Schmutz J."/>
            <person name="Larimer F."/>
            <person name="Land M."/>
            <person name="Hauser L."/>
            <person name="Kyrpides N."/>
            <person name="Kim E."/>
            <person name="Lovley D."/>
            <person name="Richardson P."/>
        </authorList>
    </citation>
    <scope>NUCLEOTIDE SEQUENCE [LARGE SCALE GENOMIC DNA]</scope>
    <source>
        <strain evidence="2">DSM 2379 / NBRC 103807 / OttBd1</strain>
    </source>
</reference>
<dbReference type="Proteomes" id="UP000006732">
    <property type="component" value="Chromosome"/>
</dbReference>
<proteinExistence type="predicted"/>
<dbReference type="KEGG" id="ppd:Ppro_3551"/>
<organism evidence="1 2">
    <name type="scientific">Pelobacter propionicus (strain DSM 2379 / NBRC 103807 / OttBd1)</name>
    <dbReference type="NCBI Taxonomy" id="338966"/>
    <lineage>
        <taxon>Bacteria</taxon>
        <taxon>Pseudomonadati</taxon>
        <taxon>Thermodesulfobacteriota</taxon>
        <taxon>Desulfuromonadia</taxon>
        <taxon>Desulfuromonadales</taxon>
        <taxon>Desulfuromonadaceae</taxon>
        <taxon>Pelobacter</taxon>
    </lineage>
</organism>
<evidence type="ECO:0000313" key="1">
    <source>
        <dbReference type="EMBL" id="ABL01144.1"/>
    </source>
</evidence>
<keyword evidence="2" id="KW-1185">Reference proteome</keyword>
<evidence type="ECO:0000313" key="2">
    <source>
        <dbReference type="Proteomes" id="UP000006732"/>
    </source>
</evidence>
<dbReference type="AlphaFoldDB" id="A1AUX3"/>
<sequence length="102" mass="11275">MNILSGDSVFNALSTKNSSISTHADKTTLLNKLSVPHTAAHGHFMDDFYKIHTIIGRVKEYRRIAGTSKEQSLCATTQMQACRRSCQRIKKRAPQSAPVPSS</sequence>
<gene>
    <name evidence="1" type="ordered locus">Ppro_3551</name>
</gene>
<dbReference type="HOGENOM" id="CLU_2274709_0_0_7"/>
<accession>A1AUX3</accession>
<dbReference type="EMBL" id="CP000482">
    <property type="protein sequence ID" value="ABL01144.1"/>
    <property type="molecule type" value="Genomic_DNA"/>
</dbReference>
<name>A1AUX3_PELPD</name>
<protein>
    <submittedName>
        <fullName evidence="1">Uncharacterized protein</fullName>
    </submittedName>
</protein>